<feature type="compositionally biased region" description="Low complexity" evidence="1">
    <location>
        <begin position="639"/>
        <end position="650"/>
    </location>
</feature>
<dbReference type="eggNOG" id="ENOG502QX51">
    <property type="taxonomic scope" value="Eukaryota"/>
</dbReference>
<dbReference type="InterPro" id="IPR013951">
    <property type="entry name" value="Rxt3"/>
</dbReference>
<feature type="compositionally biased region" description="Basic and acidic residues" evidence="1">
    <location>
        <begin position="559"/>
        <end position="577"/>
    </location>
</feature>
<evidence type="ECO:0008006" key="4">
    <source>
        <dbReference type="Google" id="ProtNLM"/>
    </source>
</evidence>
<organism evidence="3">
    <name type="scientific">Leptosphaeria maculans (strain JN3 / isolate v23.1.3 / race Av1-4-5-6-7-8)</name>
    <name type="common">Blackleg fungus</name>
    <name type="synonym">Phoma lingam</name>
    <dbReference type="NCBI Taxonomy" id="985895"/>
    <lineage>
        <taxon>Eukaryota</taxon>
        <taxon>Fungi</taxon>
        <taxon>Dikarya</taxon>
        <taxon>Ascomycota</taxon>
        <taxon>Pezizomycotina</taxon>
        <taxon>Dothideomycetes</taxon>
        <taxon>Pleosporomycetidae</taxon>
        <taxon>Pleosporales</taxon>
        <taxon>Pleosporineae</taxon>
        <taxon>Leptosphaeriaceae</taxon>
        <taxon>Plenodomus</taxon>
        <taxon>Plenodomus lingam/Leptosphaeria maculans species complex</taxon>
    </lineage>
</organism>
<dbReference type="Proteomes" id="UP000002668">
    <property type="component" value="Genome"/>
</dbReference>
<dbReference type="InterPro" id="IPR036609">
    <property type="entry name" value="LCCL_sf"/>
</dbReference>
<dbReference type="STRING" id="985895.E4ZP84"/>
<gene>
    <name evidence="2" type="ORF">LEMA_P040100.1</name>
</gene>
<dbReference type="Gene3D" id="2.170.130.20">
    <property type="entry name" value="LCCL-like domain"/>
    <property type="match status" value="1"/>
</dbReference>
<proteinExistence type="predicted"/>
<dbReference type="HOGENOM" id="CLU_005227_1_0_1"/>
<feature type="compositionally biased region" description="Polar residues" evidence="1">
    <location>
        <begin position="720"/>
        <end position="739"/>
    </location>
</feature>
<feature type="compositionally biased region" description="Low complexity" evidence="1">
    <location>
        <begin position="369"/>
        <end position="378"/>
    </location>
</feature>
<feature type="compositionally biased region" description="Basic residues" evidence="1">
    <location>
        <begin position="840"/>
        <end position="859"/>
    </location>
</feature>
<feature type="compositionally biased region" description="Basic and acidic residues" evidence="1">
    <location>
        <begin position="496"/>
        <end position="508"/>
    </location>
</feature>
<protein>
    <recommendedName>
        <fullName evidence="4">Rxt3-domain-containing protein</fullName>
    </recommendedName>
</protein>
<dbReference type="VEuPathDB" id="FungiDB:LEMA_P040100.1"/>
<feature type="compositionally biased region" description="Basic residues" evidence="1">
    <location>
        <begin position="787"/>
        <end position="809"/>
    </location>
</feature>
<feature type="compositionally biased region" description="Basic and acidic residues" evidence="1">
    <location>
        <begin position="602"/>
        <end position="613"/>
    </location>
</feature>
<feature type="compositionally biased region" description="Pro residues" evidence="1">
    <location>
        <begin position="256"/>
        <end position="283"/>
    </location>
</feature>
<feature type="compositionally biased region" description="Pro residues" evidence="1">
    <location>
        <begin position="459"/>
        <end position="471"/>
    </location>
</feature>
<name>E4ZP84_LEPMJ</name>
<dbReference type="InParanoid" id="E4ZP84"/>
<feature type="compositionally biased region" description="Polar residues" evidence="1">
    <location>
        <begin position="19"/>
        <end position="46"/>
    </location>
</feature>
<feature type="region of interest" description="Disordered" evidence="1">
    <location>
        <begin position="217"/>
        <end position="865"/>
    </location>
</feature>
<dbReference type="AlphaFoldDB" id="E4ZP84"/>
<reference evidence="3" key="1">
    <citation type="journal article" date="2011" name="Nat. Commun.">
        <title>Effector diversification within compartments of the Leptosphaeria maculans genome affected by Repeat-Induced Point mutations.</title>
        <authorList>
            <person name="Rouxel T."/>
            <person name="Grandaubert J."/>
            <person name="Hane J.K."/>
            <person name="Hoede C."/>
            <person name="van de Wouw A.P."/>
            <person name="Couloux A."/>
            <person name="Dominguez V."/>
            <person name="Anthouard V."/>
            <person name="Bally P."/>
            <person name="Bourras S."/>
            <person name="Cozijnsen A.J."/>
            <person name="Ciuffetti L.M."/>
            <person name="Degrave A."/>
            <person name="Dilmaghani A."/>
            <person name="Duret L."/>
            <person name="Fudal I."/>
            <person name="Goodwin S.B."/>
            <person name="Gout L."/>
            <person name="Glaser N."/>
            <person name="Linglin J."/>
            <person name="Kema G.H.J."/>
            <person name="Lapalu N."/>
            <person name="Lawrence C.B."/>
            <person name="May K."/>
            <person name="Meyer M."/>
            <person name="Ollivier B."/>
            <person name="Poulain J."/>
            <person name="Schoch C.L."/>
            <person name="Simon A."/>
            <person name="Spatafora J.W."/>
            <person name="Stachowiak A."/>
            <person name="Turgeon B.G."/>
            <person name="Tyler B.M."/>
            <person name="Vincent D."/>
            <person name="Weissenbach J."/>
            <person name="Amselem J."/>
            <person name="Quesneville H."/>
            <person name="Oliver R.P."/>
            <person name="Wincker P."/>
            <person name="Balesdent M.-H."/>
            <person name="Howlett B.J."/>
        </authorList>
    </citation>
    <scope>NUCLEOTIDE SEQUENCE [LARGE SCALE GENOMIC DNA]</scope>
    <source>
        <strain evidence="3">JN3 / isolate v23.1.3 / race Av1-4-5-6-7-8</strain>
    </source>
</reference>
<dbReference type="OMA" id="KPHSTHP"/>
<keyword evidence="3" id="KW-1185">Reference proteome</keyword>
<feature type="compositionally biased region" description="Pro residues" evidence="1">
    <location>
        <begin position="1"/>
        <end position="12"/>
    </location>
</feature>
<feature type="compositionally biased region" description="Polar residues" evidence="1">
    <location>
        <begin position="816"/>
        <end position="825"/>
    </location>
</feature>
<sequence>MHCQPAPPPFPRPSDRPMMQNQNHHPSPTQSYSGHPSSTTQTQQSHHAPFAADQHTGPQRDAFFATAAQHVRRSSQEAPGADDPRQQSQSEGRGQGGWPNTGTDDCILHVSQRHCGKHCGVPWGLLGKHNGERRVAVGICDACCLRDTSTAVEALETGVWHSSGWPGPLLHTSPPVATPAPVLPRKCWQRLPLVPRPPPFRTAIITSWFWMRTWHHAQSSGLPPPPPSMTASNHPPPPSPYGYDAARRRSLTGGSPPNPYASPHDPPPPPSFARPQMPPPSSPPQQQQQQQQPLHASQAQRPPYASNFGANRDLPGLGQAMRPGSSMSISSLIGGGDTVAPGQASQSQPSPPTNASSLNSHSMQPPSPRRSLLSGPRSEFAPFRRQPSPDRNNMYGANPSKPSDAHSFPGGSPRSYSNQASPDPGRQSLPPSYTPYKLFGQSISREYPSGGAGQRPSGSTPPRPNSQPTGPPETREQERRPNFDGLRGRRGAYEPLEERRRTLGESHHARPNAAEPLAGGQSNTERDRPVTVHPVSQNVFGPPAEDHRTSGSTEPPRGPWREALREAINHRREEPSSIHRAYGQYPSPALGAPRYGGPGPEDVLRGRSVDHLSNRVVEQYHAPPTSDPTSTERHRTEPLSRSLSSGGRSLFDQPQRMGEAMQQSKSHIGFGLDASRRTGRASPLPQAVQGAQAQPMMSGKDPGIKSEFGRMFSGLGSGLGCSTPSRGSPLPQNGSGSFSHDTESDVHRVQRVNSQQGRKTKRIKDEEGIFDVDSNDGRGTTPSGTRGVKRNKHHHHTPHHHHHHHHHHPKPDEEVNLSTSSTPLNGRQPGLAQTGASQPIHHHHHIQGTPHHHHHHHVPRGNQSSVPAAKMAVKVHDVQPVLDEAAKKPRRHLGSHLYEASTRLPRPNSSVDDQFGYASKPKRLPRFHADPINCTFTIRVPRFYLKPRQRQHIVLERHLWGARIYRDDSDPIAAAIHSGWIRGEWDETVDVSMLDPRITAPNDPSDAEETLTKVPAAPVTPPADMDLQIEILILPQLQKYTGSVEYGISSRKSTGHEGLSFMINKIRWVEDGIGSRGQERTAAALKRRLDASATLLALQSGVDDNMRFSNMARLHA</sequence>
<evidence type="ECO:0000256" key="1">
    <source>
        <dbReference type="SAM" id="MobiDB-lite"/>
    </source>
</evidence>
<dbReference type="SUPFAM" id="SSF69848">
    <property type="entry name" value="LCCL domain"/>
    <property type="match status" value="1"/>
</dbReference>
<feature type="compositionally biased region" description="Low complexity" evidence="1">
    <location>
        <begin position="340"/>
        <end position="357"/>
    </location>
</feature>
<dbReference type="OrthoDB" id="3596986at2759"/>
<feature type="compositionally biased region" description="Low complexity" evidence="1">
    <location>
        <begin position="284"/>
        <end position="293"/>
    </location>
</feature>
<dbReference type="Pfam" id="PF08642">
    <property type="entry name" value="Rxt3"/>
    <property type="match status" value="1"/>
</dbReference>
<feature type="region of interest" description="Disordered" evidence="1">
    <location>
        <begin position="1"/>
        <end position="100"/>
    </location>
</feature>
<feature type="compositionally biased region" description="Pro residues" evidence="1">
    <location>
        <begin position="222"/>
        <end position="240"/>
    </location>
</feature>
<accession>E4ZP84</accession>
<feature type="compositionally biased region" description="Basic and acidic residues" evidence="1">
    <location>
        <begin position="473"/>
        <end position="482"/>
    </location>
</feature>
<evidence type="ECO:0000313" key="3">
    <source>
        <dbReference type="Proteomes" id="UP000002668"/>
    </source>
</evidence>
<dbReference type="EMBL" id="FP929105">
    <property type="protein sequence ID" value="CBX93109.1"/>
    <property type="molecule type" value="Genomic_DNA"/>
</dbReference>
<evidence type="ECO:0000313" key="2">
    <source>
        <dbReference type="EMBL" id="CBX93109.1"/>
    </source>
</evidence>